<dbReference type="PANTHER" id="PTHR42852:SF17">
    <property type="entry name" value="THIOREDOXIN-LIKE PROTEIN HI_1115"/>
    <property type="match status" value="1"/>
</dbReference>
<evidence type="ECO:0000256" key="3">
    <source>
        <dbReference type="SAM" id="SignalP"/>
    </source>
</evidence>
<dbReference type="SUPFAM" id="SSF52833">
    <property type="entry name" value="Thioredoxin-like"/>
    <property type="match status" value="1"/>
</dbReference>
<gene>
    <name evidence="6" type="ORF">QEH59_14790</name>
</gene>
<sequence>MSRILKLSQKLVFNMKLVIFAIAIAQLGQLTADAVDYVDRTGELAPDFTLPIWEGSENVSLSDYEGHIIVLDFFYWSCAPCQTSMPDIEENVQKYFRERGGNADGIPVQVISLNILDQPDGTNALIESSGTELVLDDTSNAIQSYYSRGGIPLFVIINGVADSPSHQQWEILHHDSGYYGSTYFRNVINGVEAPLVSSDSPPIFLQQPPAFKIREIGGSITVQTVGLATGAYTTTWKRVRDGLVVGSGLTLNLQNLSPSDAGEYVAVLANENGETVSNTFELFVTLPAPSRVRGSFSAVGLPLPIPDNWGGAVSNQLEEFPLVVSGSTLGTVSELSINLNISHDYIGDLTIYLMSPSYKIINIRSYRDGEDDDIIMINAPVVGFAGENIVGKWKLLIGDNKEGDQGILNSWSLHFLEPQFSFSEWAVEHGYPADVDPEQRLNTGTSLLQQYALGDSGSSFQVEPKGTGVEVSFNSPGSVGADVQYLIESSTNLSDWSVVNYTGMEDLNDRMRCFVEVSNPAATSFYRLNLSLPPSE</sequence>
<dbReference type="Gene3D" id="2.60.120.260">
    <property type="entry name" value="Galactose-binding domain-like"/>
    <property type="match status" value="1"/>
</dbReference>
<dbReference type="Proteomes" id="UP001243717">
    <property type="component" value="Unassembled WGS sequence"/>
</dbReference>
<name>A0ABU1ALL7_9BACT</name>
<evidence type="ECO:0000259" key="4">
    <source>
        <dbReference type="PROSITE" id="PS51352"/>
    </source>
</evidence>
<dbReference type="CDD" id="cd02966">
    <property type="entry name" value="TlpA_like_family"/>
    <property type="match status" value="1"/>
</dbReference>
<dbReference type="EMBL" id="JARXIC010000030">
    <property type="protein sequence ID" value="MDQ8195699.1"/>
    <property type="molecule type" value="Genomic_DNA"/>
</dbReference>
<dbReference type="InterPro" id="IPR000866">
    <property type="entry name" value="AhpC/TSA"/>
</dbReference>
<accession>A0ABU1ALL7</accession>
<dbReference type="Pfam" id="PF01483">
    <property type="entry name" value="P_proprotein"/>
    <property type="match status" value="1"/>
</dbReference>
<dbReference type="PANTHER" id="PTHR42852">
    <property type="entry name" value="THIOL:DISULFIDE INTERCHANGE PROTEIN DSBE"/>
    <property type="match status" value="1"/>
</dbReference>
<dbReference type="InterPro" id="IPR036249">
    <property type="entry name" value="Thioredoxin-like_sf"/>
</dbReference>
<feature type="domain" description="Thioredoxin" evidence="4">
    <location>
        <begin position="39"/>
        <end position="196"/>
    </location>
</feature>
<dbReference type="InterPro" id="IPR050553">
    <property type="entry name" value="Thioredoxin_ResA/DsbE_sf"/>
</dbReference>
<dbReference type="PROSITE" id="PS51352">
    <property type="entry name" value="THIOREDOXIN_2"/>
    <property type="match status" value="1"/>
</dbReference>
<proteinExistence type="predicted"/>
<keyword evidence="3" id="KW-0732">Signal</keyword>
<comment type="caution">
    <text evidence="6">The sequence shown here is derived from an EMBL/GenBank/DDBJ whole genome shotgun (WGS) entry which is preliminary data.</text>
</comment>
<evidence type="ECO:0000259" key="5">
    <source>
        <dbReference type="PROSITE" id="PS51829"/>
    </source>
</evidence>
<dbReference type="Gene3D" id="2.60.40.10">
    <property type="entry name" value="Immunoglobulins"/>
    <property type="match status" value="1"/>
</dbReference>
<dbReference type="RefSeq" id="WP_308986150.1">
    <property type="nucleotide sequence ID" value="NZ_JARXIC010000030.1"/>
</dbReference>
<dbReference type="InterPro" id="IPR002884">
    <property type="entry name" value="P_dom"/>
</dbReference>
<protein>
    <submittedName>
        <fullName evidence="6">Proprotein convertase P-domain-containing protein</fullName>
    </submittedName>
</protein>
<reference evidence="6 7" key="1">
    <citation type="submission" date="2023-04" db="EMBL/GenBank/DDBJ databases">
        <title>A novel bacteria isolated from coastal sediment.</title>
        <authorList>
            <person name="Liu X.-J."/>
            <person name="Du Z.-J."/>
        </authorList>
    </citation>
    <scope>NUCLEOTIDE SEQUENCE [LARGE SCALE GENOMIC DNA]</scope>
    <source>
        <strain evidence="6 7">SDUM461004</strain>
    </source>
</reference>
<feature type="signal peptide" evidence="3">
    <location>
        <begin position="1"/>
        <end position="25"/>
    </location>
</feature>
<dbReference type="InterPro" id="IPR008979">
    <property type="entry name" value="Galactose-bd-like_sf"/>
</dbReference>
<dbReference type="InterPro" id="IPR013766">
    <property type="entry name" value="Thioredoxin_domain"/>
</dbReference>
<feature type="chain" id="PRO_5046431851" evidence="3">
    <location>
        <begin position="26"/>
        <end position="536"/>
    </location>
</feature>
<dbReference type="SUPFAM" id="SSF48726">
    <property type="entry name" value="Immunoglobulin"/>
    <property type="match status" value="1"/>
</dbReference>
<evidence type="ECO:0000313" key="7">
    <source>
        <dbReference type="Proteomes" id="UP001243717"/>
    </source>
</evidence>
<dbReference type="InterPro" id="IPR036179">
    <property type="entry name" value="Ig-like_dom_sf"/>
</dbReference>
<organism evidence="6 7">
    <name type="scientific">Thalassobacterium sedimentorum</name>
    <dbReference type="NCBI Taxonomy" id="3041258"/>
    <lineage>
        <taxon>Bacteria</taxon>
        <taxon>Pseudomonadati</taxon>
        <taxon>Verrucomicrobiota</taxon>
        <taxon>Opitutia</taxon>
        <taxon>Puniceicoccales</taxon>
        <taxon>Coraliomargaritaceae</taxon>
        <taxon>Thalassobacterium</taxon>
    </lineage>
</organism>
<feature type="domain" description="P/Homo B" evidence="5">
    <location>
        <begin position="287"/>
        <end position="421"/>
    </location>
</feature>
<evidence type="ECO:0000256" key="1">
    <source>
        <dbReference type="ARBA" id="ARBA00022670"/>
    </source>
</evidence>
<dbReference type="Gene3D" id="3.40.30.10">
    <property type="entry name" value="Glutaredoxin"/>
    <property type="match status" value="1"/>
</dbReference>
<dbReference type="InterPro" id="IPR013783">
    <property type="entry name" value="Ig-like_fold"/>
</dbReference>
<keyword evidence="1" id="KW-0645">Protease</keyword>
<keyword evidence="2" id="KW-0378">Hydrolase</keyword>
<dbReference type="PROSITE" id="PS51829">
    <property type="entry name" value="P_HOMO_B"/>
    <property type="match status" value="1"/>
</dbReference>
<dbReference type="Pfam" id="PF00578">
    <property type="entry name" value="AhpC-TSA"/>
    <property type="match status" value="1"/>
</dbReference>
<keyword evidence="7" id="KW-1185">Reference proteome</keyword>
<evidence type="ECO:0000313" key="6">
    <source>
        <dbReference type="EMBL" id="MDQ8195699.1"/>
    </source>
</evidence>
<dbReference type="SUPFAM" id="SSF49785">
    <property type="entry name" value="Galactose-binding domain-like"/>
    <property type="match status" value="1"/>
</dbReference>
<evidence type="ECO:0000256" key="2">
    <source>
        <dbReference type="ARBA" id="ARBA00022801"/>
    </source>
</evidence>